<dbReference type="Proteomes" id="UP000284219">
    <property type="component" value="Unassembled WGS sequence"/>
</dbReference>
<evidence type="ECO:0000256" key="1">
    <source>
        <dbReference type="SAM" id="SignalP"/>
    </source>
</evidence>
<sequence length="279" mass="31316">MKRLYFASLTLFLAFSLTSCSTQTKVTQPEPLDGAIQDAPENEGTLEEAVSQAILAQYNSSAEAETTTEGHIILDTERINGGVKVYMIASYGAFGFENGIFTIVGGTGSIPTIMTFSKDENGGYTLLEYKEPLDGSLYANSLKEMFPPELHTRLFAAHDEYPELVKQQEEQARAYLKSIGRSAEVSARYVEKELPTIHVEASNRLFGEWAKDRTLIHSCPYWLGTKERIENGERYIYETAQRKMSDGSDLLIFQKKKEDGTIVEEEKYKIVGSEPEFID</sequence>
<dbReference type="EMBL" id="MCHY01000006">
    <property type="protein sequence ID" value="RKD25850.1"/>
    <property type="molecule type" value="Genomic_DNA"/>
</dbReference>
<reference evidence="2 3" key="1">
    <citation type="submission" date="2016-08" db="EMBL/GenBank/DDBJ databases">
        <title>Novel Firmicute Genomes.</title>
        <authorList>
            <person name="Poppleton D.I."/>
            <person name="Gribaldo S."/>
        </authorList>
    </citation>
    <scope>NUCLEOTIDE SEQUENCE [LARGE SCALE GENOMIC DNA]</scope>
    <source>
        <strain evidence="2 3">RAOx-1</strain>
    </source>
</reference>
<dbReference type="AlphaFoldDB" id="A0A419SNH4"/>
<feature type="signal peptide" evidence="1">
    <location>
        <begin position="1"/>
        <end position="21"/>
    </location>
</feature>
<accession>A0A419SNH4</accession>
<dbReference type="OrthoDB" id="2381403at2"/>
<proteinExistence type="predicted"/>
<protein>
    <submittedName>
        <fullName evidence="2">Transcriptional regulator</fullName>
    </submittedName>
</protein>
<organism evidence="2 3">
    <name type="scientific">Ammoniphilus oxalaticus</name>
    <dbReference type="NCBI Taxonomy" id="66863"/>
    <lineage>
        <taxon>Bacteria</taxon>
        <taxon>Bacillati</taxon>
        <taxon>Bacillota</taxon>
        <taxon>Bacilli</taxon>
        <taxon>Bacillales</taxon>
        <taxon>Paenibacillaceae</taxon>
        <taxon>Aneurinibacillus group</taxon>
        <taxon>Ammoniphilus</taxon>
    </lineage>
</organism>
<evidence type="ECO:0000313" key="2">
    <source>
        <dbReference type="EMBL" id="RKD25850.1"/>
    </source>
</evidence>
<dbReference type="PROSITE" id="PS51257">
    <property type="entry name" value="PROKAR_LIPOPROTEIN"/>
    <property type="match status" value="1"/>
</dbReference>
<evidence type="ECO:0000313" key="3">
    <source>
        <dbReference type="Proteomes" id="UP000284219"/>
    </source>
</evidence>
<dbReference type="RefSeq" id="WP_120188531.1">
    <property type="nucleotide sequence ID" value="NZ_MCHY01000006.1"/>
</dbReference>
<feature type="chain" id="PRO_5039509882" evidence="1">
    <location>
        <begin position="22"/>
        <end position="279"/>
    </location>
</feature>
<comment type="caution">
    <text evidence="2">The sequence shown here is derived from an EMBL/GenBank/DDBJ whole genome shotgun (WGS) entry which is preliminary data.</text>
</comment>
<gene>
    <name evidence="2" type="ORF">BEP19_02645</name>
</gene>
<name>A0A419SNH4_9BACL</name>
<keyword evidence="3" id="KW-1185">Reference proteome</keyword>
<keyword evidence="1" id="KW-0732">Signal</keyword>